<dbReference type="InterPro" id="IPR002104">
    <property type="entry name" value="Integrase_catalytic"/>
</dbReference>
<reference evidence="4" key="2">
    <citation type="submission" date="2015-07" db="EMBL/GenBank/DDBJ databases">
        <title>Plasmids, circular viruses and viroids from rat gut.</title>
        <authorList>
            <person name="Jorgensen T.J."/>
            <person name="Hansen M.A."/>
            <person name="Xu Z."/>
            <person name="Tabak M.A."/>
            <person name="Sorensen S.J."/>
            <person name="Hansen L.H."/>
        </authorList>
    </citation>
    <scope>NUCLEOTIDE SEQUENCE</scope>
    <source>
        <plasmid evidence="4">pRGRH0093</plasmid>
    </source>
</reference>
<dbReference type="PROSITE" id="PS51898">
    <property type="entry name" value="TYR_RECOMBINASE"/>
    <property type="match status" value="1"/>
</dbReference>
<keyword evidence="2" id="KW-0233">DNA recombination</keyword>
<dbReference type="GO" id="GO:0003677">
    <property type="term" value="F:DNA binding"/>
    <property type="evidence" value="ECO:0007669"/>
    <property type="project" value="UniProtKB-KW"/>
</dbReference>
<dbReference type="PANTHER" id="PTHR30349:SF41">
    <property type="entry name" value="INTEGRASE_RECOMBINASE PROTEIN MJ0367-RELATED"/>
    <property type="match status" value="1"/>
</dbReference>
<dbReference type="Pfam" id="PF00589">
    <property type="entry name" value="Phage_integrase"/>
    <property type="match status" value="1"/>
</dbReference>
<name>A0A0H5PVW3_9ZZZZ</name>
<dbReference type="InterPro" id="IPR050090">
    <property type="entry name" value="Tyrosine_recombinase_XerCD"/>
</dbReference>
<dbReference type="Gene3D" id="1.10.443.10">
    <property type="entry name" value="Intergrase catalytic core"/>
    <property type="match status" value="1"/>
</dbReference>
<geneLocation type="plasmid" evidence="4">
    <name>pRGRH0093</name>
</geneLocation>
<sequence length="190" mass="21460">MARADWVQPDFLGLVLQSLMPANRLVLLLMMQTGLRVGDALALRSEQLRSGQRITIKEEKTGKSRRIYIKKPLYDALLAQCGRWWVFSGRLDERRHRSRQAVWKDLKRSAALWRAPLDAGGKTNWGTHTARKVWAVAELKRTGSIQTVQREMNHSSPEITYLYALADVIAARRTPAGGAQKATSKRPGRG</sequence>
<dbReference type="PANTHER" id="PTHR30349">
    <property type="entry name" value="PHAGE INTEGRASE-RELATED"/>
    <property type="match status" value="1"/>
</dbReference>
<reference evidence="4" key="1">
    <citation type="submission" date="2015-06" db="EMBL/GenBank/DDBJ databases">
        <authorList>
            <person name="Joergensen T."/>
        </authorList>
    </citation>
    <scope>NUCLEOTIDE SEQUENCE</scope>
    <source>
        <plasmid evidence="4">pRGRH0093</plasmid>
    </source>
</reference>
<dbReference type="EMBL" id="LN852784">
    <property type="protein sequence ID" value="CRY93891.1"/>
    <property type="molecule type" value="Genomic_DNA"/>
</dbReference>
<dbReference type="GO" id="GO:0006310">
    <property type="term" value="P:DNA recombination"/>
    <property type="evidence" value="ECO:0007669"/>
    <property type="project" value="UniProtKB-KW"/>
</dbReference>
<dbReference type="AlphaFoldDB" id="A0A0H5PVW3"/>
<dbReference type="InterPro" id="IPR013762">
    <property type="entry name" value="Integrase-like_cat_sf"/>
</dbReference>
<evidence type="ECO:0000256" key="2">
    <source>
        <dbReference type="ARBA" id="ARBA00023172"/>
    </source>
</evidence>
<proteinExistence type="predicted"/>
<dbReference type="SUPFAM" id="SSF56349">
    <property type="entry name" value="DNA breaking-rejoining enzymes"/>
    <property type="match status" value="1"/>
</dbReference>
<evidence type="ECO:0000256" key="1">
    <source>
        <dbReference type="ARBA" id="ARBA00023125"/>
    </source>
</evidence>
<evidence type="ECO:0000259" key="3">
    <source>
        <dbReference type="PROSITE" id="PS51898"/>
    </source>
</evidence>
<organism evidence="4">
    <name type="scientific">uncultured prokaryote</name>
    <dbReference type="NCBI Taxonomy" id="198431"/>
    <lineage>
        <taxon>unclassified sequences</taxon>
        <taxon>environmental samples</taxon>
    </lineage>
</organism>
<keyword evidence="4" id="KW-0614">Plasmid</keyword>
<keyword evidence="1" id="KW-0238">DNA-binding</keyword>
<dbReference type="InterPro" id="IPR011010">
    <property type="entry name" value="DNA_brk_join_enz"/>
</dbReference>
<feature type="domain" description="Tyr recombinase" evidence="3">
    <location>
        <begin position="1"/>
        <end position="176"/>
    </location>
</feature>
<dbReference type="GO" id="GO:0015074">
    <property type="term" value="P:DNA integration"/>
    <property type="evidence" value="ECO:0007669"/>
    <property type="project" value="InterPro"/>
</dbReference>
<accession>A0A0H5PVW3</accession>
<evidence type="ECO:0000313" key="4">
    <source>
        <dbReference type="EMBL" id="CRY93891.1"/>
    </source>
</evidence>
<protein>
    <recommendedName>
        <fullName evidence="3">Tyr recombinase domain-containing protein</fullName>
    </recommendedName>
</protein>